<accession>A0A368EX15</accession>
<dbReference type="OrthoDB" id="10593016at2759"/>
<evidence type="ECO:0000313" key="2">
    <source>
        <dbReference type="Proteomes" id="UP000252519"/>
    </source>
</evidence>
<gene>
    <name evidence="1" type="ORF">ANCCAN_30083</name>
</gene>
<dbReference type="AlphaFoldDB" id="A0A368EX15"/>
<name>A0A368EX15_ANCCA</name>
<comment type="caution">
    <text evidence="1">The sequence shown here is derived from an EMBL/GenBank/DDBJ whole genome shotgun (WGS) entry which is preliminary data.</text>
</comment>
<protein>
    <submittedName>
        <fullName evidence="1">Uncharacterized protein</fullName>
    </submittedName>
</protein>
<dbReference type="EMBL" id="JOJR01022033">
    <property type="protein sequence ID" value="RCN24226.1"/>
    <property type="molecule type" value="Genomic_DNA"/>
</dbReference>
<feature type="non-terminal residue" evidence="1">
    <location>
        <position position="1"/>
    </location>
</feature>
<proteinExistence type="predicted"/>
<organism evidence="1 2">
    <name type="scientific">Ancylostoma caninum</name>
    <name type="common">Dog hookworm</name>
    <dbReference type="NCBI Taxonomy" id="29170"/>
    <lineage>
        <taxon>Eukaryota</taxon>
        <taxon>Metazoa</taxon>
        <taxon>Ecdysozoa</taxon>
        <taxon>Nematoda</taxon>
        <taxon>Chromadorea</taxon>
        <taxon>Rhabditida</taxon>
        <taxon>Rhabditina</taxon>
        <taxon>Rhabditomorpha</taxon>
        <taxon>Strongyloidea</taxon>
        <taxon>Ancylostomatidae</taxon>
        <taxon>Ancylostomatinae</taxon>
        <taxon>Ancylostoma</taxon>
    </lineage>
</organism>
<reference evidence="1 2" key="1">
    <citation type="submission" date="2014-10" db="EMBL/GenBank/DDBJ databases">
        <title>Draft genome of the hookworm Ancylostoma caninum.</title>
        <authorList>
            <person name="Mitreva M."/>
        </authorList>
    </citation>
    <scope>NUCLEOTIDE SEQUENCE [LARGE SCALE GENOMIC DNA]</scope>
    <source>
        <strain evidence="1 2">Baltimore</strain>
    </source>
</reference>
<keyword evidence="2" id="KW-1185">Reference proteome</keyword>
<sequence length="91" mass="10341">LFRCRHTVVLSFRSTITLGDFVSEDLSSDCDFVIVPRMSGETQPSQEDSSEKPALPELLDISQATNSHCIFEVFDIKLRQLKPFDLHEKVV</sequence>
<dbReference type="Proteomes" id="UP000252519">
    <property type="component" value="Unassembled WGS sequence"/>
</dbReference>
<evidence type="ECO:0000313" key="1">
    <source>
        <dbReference type="EMBL" id="RCN24226.1"/>
    </source>
</evidence>